<keyword evidence="2 4" id="KW-1005">Bacterial flagellum biogenesis</keyword>
<dbReference type="Pfam" id="PF02623">
    <property type="entry name" value="FliW"/>
    <property type="match status" value="1"/>
</dbReference>
<keyword evidence="7" id="KW-1185">Reference proteome</keyword>
<dbReference type="SUPFAM" id="SSF141457">
    <property type="entry name" value="BH3618-like"/>
    <property type="match status" value="1"/>
</dbReference>
<comment type="function">
    <text evidence="4">Acts as an anti-CsrA protein, binds CsrA and prevents it from repressing translation of its target genes, one of which is flagellin. Binds to flagellin and participates in the assembly of the flagellum.</text>
</comment>
<comment type="similarity">
    <text evidence="4">Belongs to the FliW family.</text>
</comment>
<dbReference type="InterPro" id="IPR024046">
    <property type="entry name" value="Flagellar_assmbl_FliW_dom_sf"/>
</dbReference>
<evidence type="ECO:0000256" key="5">
    <source>
        <dbReference type="SAM" id="MobiDB-lite"/>
    </source>
</evidence>
<dbReference type="HAMAP" id="MF_01185">
    <property type="entry name" value="FliW"/>
    <property type="match status" value="1"/>
</dbReference>
<accession>A0ABN1ABC6</accession>
<evidence type="ECO:0000256" key="4">
    <source>
        <dbReference type="HAMAP-Rule" id="MF_01185"/>
    </source>
</evidence>
<keyword evidence="6" id="KW-0282">Flagellum</keyword>
<gene>
    <name evidence="4 6" type="primary">fliW</name>
    <name evidence="6" type="ORF">GCM10008935_30260</name>
</gene>
<dbReference type="InterPro" id="IPR003775">
    <property type="entry name" value="Flagellar_assembly_factor_FliW"/>
</dbReference>
<keyword evidence="1 4" id="KW-0963">Cytoplasm</keyword>
<dbReference type="PANTHER" id="PTHR39190">
    <property type="entry name" value="FLAGELLAR ASSEMBLY FACTOR FLIW"/>
    <property type="match status" value="1"/>
</dbReference>
<dbReference type="NCBIfam" id="NF009793">
    <property type="entry name" value="PRK13285.1-1"/>
    <property type="match status" value="1"/>
</dbReference>
<feature type="compositionally biased region" description="Basic and acidic residues" evidence="5">
    <location>
        <begin position="139"/>
        <end position="152"/>
    </location>
</feature>
<dbReference type="Gene3D" id="2.30.290.10">
    <property type="entry name" value="BH3618-like"/>
    <property type="match status" value="1"/>
</dbReference>
<comment type="caution">
    <text evidence="6">The sequence shown here is derived from an EMBL/GenBank/DDBJ whole genome shotgun (WGS) entry which is preliminary data.</text>
</comment>
<evidence type="ECO:0000256" key="2">
    <source>
        <dbReference type="ARBA" id="ARBA00022795"/>
    </source>
</evidence>
<keyword evidence="6" id="KW-0966">Cell projection</keyword>
<dbReference type="RefSeq" id="WP_343785046.1">
    <property type="nucleotide sequence ID" value="NZ_BAAACZ010000031.1"/>
</dbReference>
<evidence type="ECO:0000313" key="7">
    <source>
        <dbReference type="Proteomes" id="UP001500740"/>
    </source>
</evidence>
<evidence type="ECO:0000313" key="6">
    <source>
        <dbReference type="EMBL" id="GAA0472252.1"/>
    </source>
</evidence>
<proteinExistence type="inferred from homology"/>
<dbReference type="EMBL" id="BAAACZ010000031">
    <property type="protein sequence ID" value="GAA0472252.1"/>
    <property type="molecule type" value="Genomic_DNA"/>
</dbReference>
<comment type="subunit">
    <text evidence="4">Interacts with translational regulator CsrA and flagellin(s).</text>
</comment>
<organism evidence="6 7">
    <name type="scientific">Alkalibacillus silvisoli</name>
    <dbReference type="NCBI Taxonomy" id="392823"/>
    <lineage>
        <taxon>Bacteria</taxon>
        <taxon>Bacillati</taxon>
        <taxon>Bacillota</taxon>
        <taxon>Bacilli</taxon>
        <taxon>Bacillales</taxon>
        <taxon>Bacillaceae</taxon>
        <taxon>Alkalibacillus</taxon>
    </lineage>
</organism>
<keyword evidence="3 4" id="KW-0810">Translation regulation</keyword>
<sequence length="152" mass="17216">MKIETVYFGEIEIEESKLLAFNHGLPGFQDEKQFALLDLEGNPAFKILQSTKAIELAFVITNPFLIETGYEFKLDEQTVEQLNINKSEDVSVWSIVTLKEPFEQSTLNLKAPIVLNLNNKQGKQISLNDSNYHTKHSIKGGEHHASPNTETR</sequence>
<feature type="region of interest" description="Disordered" evidence="5">
    <location>
        <begin position="131"/>
        <end position="152"/>
    </location>
</feature>
<keyword evidence="4" id="KW-0143">Chaperone</keyword>
<evidence type="ECO:0000256" key="1">
    <source>
        <dbReference type="ARBA" id="ARBA00022490"/>
    </source>
</evidence>
<dbReference type="Proteomes" id="UP001500740">
    <property type="component" value="Unassembled WGS sequence"/>
</dbReference>
<comment type="subcellular location">
    <subcellularLocation>
        <location evidence="4">Cytoplasm</location>
    </subcellularLocation>
</comment>
<name>A0ABN1ABC6_9BACI</name>
<dbReference type="PANTHER" id="PTHR39190:SF1">
    <property type="entry name" value="FLAGELLAR ASSEMBLY FACTOR FLIW"/>
    <property type="match status" value="1"/>
</dbReference>
<reference evidence="6 7" key="1">
    <citation type="journal article" date="2019" name="Int. J. Syst. Evol. Microbiol.">
        <title>The Global Catalogue of Microorganisms (GCM) 10K type strain sequencing project: providing services to taxonomists for standard genome sequencing and annotation.</title>
        <authorList>
            <consortium name="The Broad Institute Genomics Platform"/>
            <consortium name="The Broad Institute Genome Sequencing Center for Infectious Disease"/>
            <person name="Wu L."/>
            <person name="Ma J."/>
        </authorList>
    </citation>
    <scope>NUCLEOTIDE SEQUENCE [LARGE SCALE GENOMIC DNA]</scope>
    <source>
        <strain evidence="6 7">JCM 14193</strain>
    </source>
</reference>
<keyword evidence="6" id="KW-0969">Cilium</keyword>
<evidence type="ECO:0000256" key="3">
    <source>
        <dbReference type="ARBA" id="ARBA00022845"/>
    </source>
</evidence>
<protein>
    <recommendedName>
        <fullName evidence="4">Flagellar assembly factor FliW</fullName>
    </recommendedName>
</protein>